<feature type="transmembrane region" description="Helical" evidence="7">
    <location>
        <begin position="323"/>
        <end position="343"/>
    </location>
</feature>
<dbReference type="Proteomes" id="UP001056035">
    <property type="component" value="Chromosome"/>
</dbReference>
<evidence type="ECO:0000256" key="3">
    <source>
        <dbReference type="ARBA" id="ARBA00022692"/>
    </source>
</evidence>
<evidence type="ECO:0000256" key="2">
    <source>
        <dbReference type="ARBA" id="ARBA00022475"/>
    </source>
</evidence>
<accession>A0ABY5DMG6</accession>
<keyword evidence="9" id="KW-1185">Reference proteome</keyword>
<evidence type="ECO:0000256" key="5">
    <source>
        <dbReference type="ARBA" id="ARBA00023136"/>
    </source>
</evidence>
<feature type="region of interest" description="Disordered" evidence="6">
    <location>
        <begin position="412"/>
        <end position="435"/>
    </location>
</feature>
<feature type="transmembrane region" description="Helical" evidence="7">
    <location>
        <begin position="42"/>
        <end position="69"/>
    </location>
</feature>
<organism evidence="8 9">
    <name type="scientific">Paraconexibacter antarcticus</name>
    <dbReference type="NCBI Taxonomy" id="2949664"/>
    <lineage>
        <taxon>Bacteria</taxon>
        <taxon>Bacillati</taxon>
        <taxon>Actinomycetota</taxon>
        <taxon>Thermoleophilia</taxon>
        <taxon>Solirubrobacterales</taxon>
        <taxon>Paraconexibacteraceae</taxon>
        <taxon>Paraconexibacter</taxon>
    </lineage>
</organism>
<comment type="subcellular location">
    <subcellularLocation>
        <location evidence="1">Cell membrane</location>
        <topology evidence="1">Multi-pass membrane protein</topology>
    </subcellularLocation>
</comment>
<keyword evidence="4 7" id="KW-1133">Transmembrane helix</keyword>
<dbReference type="PANTHER" id="PTHR30250:SF26">
    <property type="entry name" value="PSMA PROTEIN"/>
    <property type="match status" value="1"/>
</dbReference>
<keyword evidence="3 7" id="KW-0812">Transmembrane</keyword>
<keyword evidence="5 7" id="KW-0472">Membrane</keyword>
<feature type="transmembrane region" description="Helical" evidence="7">
    <location>
        <begin position="142"/>
        <end position="163"/>
    </location>
</feature>
<gene>
    <name evidence="8" type="ORF">NBH00_14690</name>
</gene>
<reference evidence="8 9" key="1">
    <citation type="submission" date="2022-06" db="EMBL/GenBank/DDBJ databases">
        <title>Paraconexibacter antarcticus.</title>
        <authorList>
            <person name="Kim C.S."/>
        </authorList>
    </citation>
    <scope>NUCLEOTIDE SEQUENCE [LARGE SCALE GENOMIC DNA]</scope>
    <source>
        <strain evidence="8 9">02-257</strain>
    </source>
</reference>
<feature type="transmembrane region" description="Helical" evidence="7">
    <location>
        <begin position="169"/>
        <end position="189"/>
    </location>
</feature>
<sequence>MRERKHAAGRRLGLITVDQAIAGASNVLIAVLAARVLGVRSFGLFGILFLTYVLAQGINRALVCDPLLVHPHEAEGRKGEVIGTSCVLGLVVGTVVLVTSAVVQRWNHDLGNALLVFGVCLPLLVVQDLGRYIAFADQVPGAAVLLDVAWLGLLVGAVGALAVTDTRTLPWFIGAWAGSGAAAGLLVFWQNGIRDLRLDFGWLRFTWPFSWRYLISYTSSQGAALCAAAGVGAIAGADALGGVQGAALLVRPFVTFQVAILAAGISDVARGPRDAASVDRRALVTSGATTLVAVANTVVMLVLPTRLGEAVLGDSWHAAKPLLLATGMQIVVTATVAGARAGLLGRRAIATVMRIDLATAGAVLAATVAGAAVGGVEGALWAVACAQAGLAVVWWDVIRRVAPHSPAPASVAAPAPVSGASSGPPPAAVIPLPPT</sequence>
<evidence type="ECO:0000256" key="7">
    <source>
        <dbReference type="SAM" id="Phobius"/>
    </source>
</evidence>
<feature type="compositionally biased region" description="Low complexity" evidence="6">
    <location>
        <begin position="412"/>
        <end position="422"/>
    </location>
</feature>
<evidence type="ECO:0000256" key="4">
    <source>
        <dbReference type="ARBA" id="ARBA00022989"/>
    </source>
</evidence>
<protein>
    <recommendedName>
        <fullName evidence="10">O-antigen/teichoic acid export membrane protein</fullName>
    </recommendedName>
</protein>
<feature type="transmembrane region" description="Helical" evidence="7">
    <location>
        <begin position="281"/>
        <end position="303"/>
    </location>
</feature>
<dbReference type="InterPro" id="IPR050833">
    <property type="entry name" value="Poly_Biosynth_Transport"/>
</dbReference>
<keyword evidence="2" id="KW-1003">Cell membrane</keyword>
<feature type="transmembrane region" description="Helical" evidence="7">
    <location>
        <begin position="81"/>
        <end position="104"/>
    </location>
</feature>
<feature type="compositionally biased region" description="Pro residues" evidence="6">
    <location>
        <begin position="423"/>
        <end position="435"/>
    </location>
</feature>
<dbReference type="PANTHER" id="PTHR30250">
    <property type="entry name" value="PST FAMILY PREDICTED COLANIC ACID TRANSPORTER"/>
    <property type="match status" value="1"/>
</dbReference>
<evidence type="ECO:0000313" key="8">
    <source>
        <dbReference type="EMBL" id="UTI62605.1"/>
    </source>
</evidence>
<evidence type="ECO:0000256" key="6">
    <source>
        <dbReference type="SAM" id="MobiDB-lite"/>
    </source>
</evidence>
<feature type="transmembrane region" description="Helical" evidence="7">
    <location>
        <begin position="355"/>
        <end position="373"/>
    </location>
</feature>
<name>A0ABY5DMG6_9ACTN</name>
<dbReference type="EMBL" id="CP098502">
    <property type="protein sequence ID" value="UTI62605.1"/>
    <property type="molecule type" value="Genomic_DNA"/>
</dbReference>
<feature type="transmembrane region" description="Helical" evidence="7">
    <location>
        <begin position="379"/>
        <end position="398"/>
    </location>
</feature>
<evidence type="ECO:0000256" key="1">
    <source>
        <dbReference type="ARBA" id="ARBA00004651"/>
    </source>
</evidence>
<dbReference type="RefSeq" id="WP_254569342.1">
    <property type="nucleotide sequence ID" value="NZ_CP098502.1"/>
</dbReference>
<feature type="transmembrane region" description="Helical" evidence="7">
    <location>
        <begin position="210"/>
        <end position="237"/>
    </location>
</feature>
<proteinExistence type="predicted"/>
<feature type="transmembrane region" description="Helical" evidence="7">
    <location>
        <begin position="110"/>
        <end position="130"/>
    </location>
</feature>
<evidence type="ECO:0008006" key="10">
    <source>
        <dbReference type="Google" id="ProtNLM"/>
    </source>
</evidence>
<evidence type="ECO:0000313" key="9">
    <source>
        <dbReference type="Proteomes" id="UP001056035"/>
    </source>
</evidence>